<evidence type="ECO:0000256" key="1">
    <source>
        <dbReference type="SAM" id="MobiDB-lite"/>
    </source>
</evidence>
<evidence type="ECO:0000313" key="3">
    <source>
        <dbReference type="Proteomes" id="UP000799421"/>
    </source>
</evidence>
<dbReference type="Proteomes" id="UP000799421">
    <property type="component" value="Unassembled WGS sequence"/>
</dbReference>
<evidence type="ECO:0000313" key="2">
    <source>
        <dbReference type="EMBL" id="KAF2861095.1"/>
    </source>
</evidence>
<organism evidence="2 3">
    <name type="scientific">Piedraia hortae CBS 480.64</name>
    <dbReference type="NCBI Taxonomy" id="1314780"/>
    <lineage>
        <taxon>Eukaryota</taxon>
        <taxon>Fungi</taxon>
        <taxon>Dikarya</taxon>
        <taxon>Ascomycota</taxon>
        <taxon>Pezizomycotina</taxon>
        <taxon>Dothideomycetes</taxon>
        <taxon>Dothideomycetidae</taxon>
        <taxon>Capnodiales</taxon>
        <taxon>Piedraiaceae</taxon>
        <taxon>Piedraia</taxon>
    </lineage>
</organism>
<dbReference type="AlphaFoldDB" id="A0A6A7C2D1"/>
<proteinExistence type="predicted"/>
<accession>A0A6A7C2D1</accession>
<reference evidence="2" key="1">
    <citation type="journal article" date="2020" name="Stud. Mycol.">
        <title>101 Dothideomycetes genomes: a test case for predicting lifestyles and emergence of pathogens.</title>
        <authorList>
            <person name="Haridas S."/>
            <person name="Albert R."/>
            <person name="Binder M."/>
            <person name="Bloem J."/>
            <person name="Labutti K."/>
            <person name="Salamov A."/>
            <person name="Andreopoulos B."/>
            <person name="Baker S."/>
            <person name="Barry K."/>
            <person name="Bills G."/>
            <person name="Bluhm B."/>
            <person name="Cannon C."/>
            <person name="Castanera R."/>
            <person name="Culley D."/>
            <person name="Daum C."/>
            <person name="Ezra D."/>
            <person name="Gonzalez J."/>
            <person name="Henrissat B."/>
            <person name="Kuo A."/>
            <person name="Liang C."/>
            <person name="Lipzen A."/>
            <person name="Lutzoni F."/>
            <person name="Magnuson J."/>
            <person name="Mondo S."/>
            <person name="Nolan M."/>
            <person name="Ohm R."/>
            <person name="Pangilinan J."/>
            <person name="Park H.-J."/>
            <person name="Ramirez L."/>
            <person name="Alfaro M."/>
            <person name="Sun H."/>
            <person name="Tritt A."/>
            <person name="Yoshinaga Y."/>
            <person name="Zwiers L.-H."/>
            <person name="Turgeon B."/>
            <person name="Goodwin S."/>
            <person name="Spatafora J."/>
            <person name="Crous P."/>
            <person name="Grigoriev I."/>
        </authorList>
    </citation>
    <scope>NUCLEOTIDE SEQUENCE</scope>
    <source>
        <strain evidence="2">CBS 480.64</strain>
    </source>
</reference>
<name>A0A6A7C2D1_9PEZI</name>
<gene>
    <name evidence="2" type="ORF">K470DRAFT_270142</name>
</gene>
<protein>
    <submittedName>
        <fullName evidence="2">Uncharacterized protein</fullName>
    </submittedName>
</protein>
<feature type="compositionally biased region" description="Basic and acidic residues" evidence="1">
    <location>
        <begin position="95"/>
        <end position="107"/>
    </location>
</feature>
<feature type="region of interest" description="Disordered" evidence="1">
    <location>
        <begin position="78"/>
        <end position="109"/>
    </location>
</feature>
<keyword evidence="3" id="KW-1185">Reference proteome</keyword>
<sequence length="152" mass="17153">MGTLKAKGRRLKTKLVTMKPSFAKAKHGEKINEEEEFDAFLSQQNGPVRKRLPVQKWLDDLLRDSPFASNSMICATLDSMQDGSDGECPSNADSTGRKDSLEVHMSDTDPQFTVDVDDLEKQKLKCNVRGAIEADQKKYIDHLLRRIRGETN</sequence>
<dbReference type="EMBL" id="MU005975">
    <property type="protein sequence ID" value="KAF2861095.1"/>
    <property type="molecule type" value="Genomic_DNA"/>
</dbReference>